<dbReference type="AlphaFoldDB" id="A0A3D9L479"/>
<dbReference type="InterPro" id="IPR052025">
    <property type="entry name" value="Xyloglucanase_GH74"/>
</dbReference>
<dbReference type="InterPro" id="IPR015943">
    <property type="entry name" value="WD40/YVTN_repeat-like_dom_sf"/>
</dbReference>
<dbReference type="Pfam" id="PF02012">
    <property type="entry name" value="BNR"/>
    <property type="match status" value="1"/>
</dbReference>
<keyword evidence="5" id="KW-1185">Reference proteome</keyword>
<organism evidence="4 5">
    <name type="scientific">Marinoscillum furvescens DSM 4134</name>
    <dbReference type="NCBI Taxonomy" id="1122208"/>
    <lineage>
        <taxon>Bacteria</taxon>
        <taxon>Pseudomonadati</taxon>
        <taxon>Bacteroidota</taxon>
        <taxon>Cytophagia</taxon>
        <taxon>Cytophagales</taxon>
        <taxon>Reichenbachiellaceae</taxon>
        <taxon>Marinoscillum</taxon>
    </lineage>
</organism>
<dbReference type="InterPro" id="IPR026444">
    <property type="entry name" value="Secre_tail"/>
</dbReference>
<feature type="domain" description="Secretion system C-terminal sorting" evidence="3">
    <location>
        <begin position="875"/>
        <end position="942"/>
    </location>
</feature>
<evidence type="ECO:0000313" key="5">
    <source>
        <dbReference type="Proteomes" id="UP000256779"/>
    </source>
</evidence>
<comment type="caution">
    <text evidence="4">The sequence shown here is derived from an EMBL/GenBank/DDBJ whole genome shotgun (WGS) entry which is preliminary data.</text>
</comment>
<evidence type="ECO:0000256" key="1">
    <source>
        <dbReference type="ARBA" id="ARBA00022737"/>
    </source>
</evidence>
<dbReference type="Proteomes" id="UP000256779">
    <property type="component" value="Unassembled WGS sequence"/>
</dbReference>
<evidence type="ECO:0000313" key="4">
    <source>
        <dbReference type="EMBL" id="REE00218.1"/>
    </source>
</evidence>
<dbReference type="PANTHER" id="PTHR43739">
    <property type="entry name" value="XYLOGLUCANASE (EUROFUNG)"/>
    <property type="match status" value="1"/>
</dbReference>
<dbReference type="Pfam" id="PF18962">
    <property type="entry name" value="Por_Secre_tail"/>
    <property type="match status" value="1"/>
</dbReference>
<reference evidence="4 5" key="1">
    <citation type="submission" date="2018-07" db="EMBL/GenBank/DDBJ databases">
        <title>Genomic Encyclopedia of Type Strains, Phase IV (KMG-IV): sequencing the most valuable type-strain genomes for metagenomic binning, comparative biology and taxonomic classification.</title>
        <authorList>
            <person name="Goeker M."/>
        </authorList>
    </citation>
    <scope>NUCLEOTIDE SEQUENCE [LARGE SCALE GENOMIC DNA]</scope>
    <source>
        <strain evidence="4 5">DSM 4134</strain>
    </source>
</reference>
<dbReference type="InterPro" id="IPR002860">
    <property type="entry name" value="BNR_rpt"/>
</dbReference>
<dbReference type="NCBIfam" id="TIGR04183">
    <property type="entry name" value="Por_Secre_tail"/>
    <property type="match status" value="1"/>
</dbReference>
<dbReference type="Gene3D" id="2.130.10.10">
    <property type="entry name" value="YVTN repeat-like/Quinoprotein amine dehydrogenase"/>
    <property type="match status" value="4"/>
</dbReference>
<dbReference type="CDD" id="cd15482">
    <property type="entry name" value="Sialidase_non-viral"/>
    <property type="match status" value="2"/>
</dbReference>
<feature type="domain" description="Sortilin N-terminal" evidence="2">
    <location>
        <begin position="178"/>
        <end position="296"/>
    </location>
</feature>
<protein>
    <submittedName>
        <fullName evidence="4">Putative secreted protein (Por secretion system target)</fullName>
    </submittedName>
</protein>
<accession>A0A3D9L479</accession>
<dbReference type="InterPro" id="IPR031778">
    <property type="entry name" value="Sortilin_N"/>
</dbReference>
<dbReference type="SUPFAM" id="SSF110296">
    <property type="entry name" value="Oligoxyloglucan reducing end-specific cellobiohydrolase"/>
    <property type="match status" value="2"/>
</dbReference>
<gene>
    <name evidence="4" type="ORF">C7460_106157</name>
</gene>
<proteinExistence type="predicted"/>
<dbReference type="PANTHER" id="PTHR43739:SF5">
    <property type="entry name" value="EXO-ALPHA-SIALIDASE"/>
    <property type="match status" value="1"/>
</dbReference>
<evidence type="ECO:0000259" key="2">
    <source>
        <dbReference type="Pfam" id="PF15902"/>
    </source>
</evidence>
<dbReference type="EMBL" id="QREG01000006">
    <property type="protein sequence ID" value="REE00218.1"/>
    <property type="molecule type" value="Genomic_DNA"/>
</dbReference>
<evidence type="ECO:0000259" key="3">
    <source>
        <dbReference type="Pfam" id="PF18962"/>
    </source>
</evidence>
<name>A0A3D9L479_MARFU</name>
<dbReference type="GO" id="GO:0010411">
    <property type="term" value="P:xyloglucan metabolic process"/>
    <property type="evidence" value="ECO:0007669"/>
    <property type="project" value="TreeGrafter"/>
</dbReference>
<keyword evidence="1" id="KW-0677">Repeat</keyword>
<sequence length="949" mass="106039">MGQLNTAYFDRLKSEKVPVDDLVKWRQVGPGMAGYCEEFWCHPTNENVMFMAPDLGDFYGSWDNGVSWQTAKGRSENGDELRRVKSLAFSHQDADFGIALDVVGVYYHTTDQGQNWVPMGSLPGGRQSTIVVDPTDDNYWYVGGGDFWDVKNQGTRRTLASMNDPSKGYIYPWGGYGHIMKSSDRGKTWSRKTTGLPAGLDVAEIVVDPTNPSNIVIASNYGVYRSTDRGESWSPSATGLPNNRPRDMTYYYNAADDEFIIYLVEQTFFEASGSTTVSKGGVYKSIDHGASWVNMTGNLAIDLTSVNNYFVSENYYRALGIWFGISKNQAKDDYPILPNSALSTWNRLVVNPTNKDELYLSHNTKHDRGAFGVGDIWKTSDGGQSWVATARSGKYWISETDKSYWQARNNPIGANVKYAHLQHDQDEKFEIFGNRFLEINSVGEVFACLEQQVVRSNDQGATWNQMDDDETEEGSGAWIGRGDSNLPGRLMLLETGIKSRYFFCSGEHGLWESAPLGDWADRKDVAVKQIEGQNNEGGALSIATVAVHPNNPDIIYTLQFRQTHRGYFRRSTDGGKTWETLSRPVVHEGNNSSDMLFQYSLTIDHENPNNIYFTLISNAIAEVSAHLIPDDIDEFGVYKSTDGGLTWSTKNNGFPLDASVRRIAMDKDNGATLYAALNEGTKGGSGGLYKTTDGGENWSKMTIPAEIVAVNNIYQDRNNRWLYISCGRFEGSLKEGGVWRSKDEGSSWEKIFDMPYIWQTTTSPLNPDIITVSCAIQNAKKNFTMLLNTGAYLSKDGGETWHKINDNLGQPGVIVDFKPDPYIEGIYWLALKSSGWTVGYEEGVTEGWNDLIAKEEPSKVLDTDARVDNKKVGAYPNPTSNSLKVTLNFTDPEKLAMDVISVDGKSIPNLKWQRYGNMLDIDTSDLNPGIYLVLIKRQGKTYSIRFVRE</sequence>
<dbReference type="Pfam" id="PF15902">
    <property type="entry name" value="Sortilin-Vps10"/>
    <property type="match status" value="2"/>
</dbReference>
<feature type="domain" description="Sortilin N-terminal" evidence="2">
    <location>
        <begin position="637"/>
        <end position="753"/>
    </location>
</feature>